<evidence type="ECO:0000313" key="2">
    <source>
        <dbReference type="Proteomes" id="UP001642360"/>
    </source>
</evidence>
<proteinExistence type="predicted"/>
<protein>
    <submittedName>
        <fullName evidence="1">Uncharacterized protein</fullName>
    </submittedName>
</protein>
<dbReference type="AlphaFoldDB" id="A0ABC8R989"/>
<name>A0ABC8R989_9AQUA</name>
<keyword evidence="2" id="KW-1185">Reference proteome</keyword>
<sequence length="118" mass="13035">MTDQVKKLGDQPSTIISTRIVAFTFQGLALPIVGGYVSSSAELRLIVLTQSLPMVSIPRNSGIVPDTSFLSSSIIRAPCKAAPTTRVSPRFTPINRRFFKKFSNNLLYPRNYSHPQPI</sequence>
<comment type="caution">
    <text evidence="1">The sequence shown here is derived from an EMBL/GenBank/DDBJ whole genome shotgun (WGS) entry which is preliminary data.</text>
</comment>
<accession>A0ABC8R989</accession>
<evidence type="ECO:0000313" key="1">
    <source>
        <dbReference type="EMBL" id="CAK9140115.1"/>
    </source>
</evidence>
<reference evidence="1 2" key="1">
    <citation type="submission" date="2024-02" db="EMBL/GenBank/DDBJ databases">
        <authorList>
            <person name="Vignale AGUSTIN F."/>
            <person name="Sosa J E."/>
            <person name="Modenutti C."/>
        </authorList>
    </citation>
    <scope>NUCLEOTIDE SEQUENCE [LARGE SCALE GENOMIC DNA]</scope>
</reference>
<organism evidence="1 2">
    <name type="scientific">Ilex paraguariensis</name>
    <name type="common">yerba mate</name>
    <dbReference type="NCBI Taxonomy" id="185542"/>
    <lineage>
        <taxon>Eukaryota</taxon>
        <taxon>Viridiplantae</taxon>
        <taxon>Streptophyta</taxon>
        <taxon>Embryophyta</taxon>
        <taxon>Tracheophyta</taxon>
        <taxon>Spermatophyta</taxon>
        <taxon>Magnoliopsida</taxon>
        <taxon>eudicotyledons</taxon>
        <taxon>Gunneridae</taxon>
        <taxon>Pentapetalae</taxon>
        <taxon>asterids</taxon>
        <taxon>campanulids</taxon>
        <taxon>Aquifoliales</taxon>
        <taxon>Aquifoliaceae</taxon>
        <taxon>Ilex</taxon>
    </lineage>
</organism>
<dbReference type="EMBL" id="CAUOFW020001014">
    <property type="protein sequence ID" value="CAK9140115.1"/>
    <property type="molecule type" value="Genomic_DNA"/>
</dbReference>
<gene>
    <name evidence="1" type="ORF">ILEXP_LOCUS7546</name>
</gene>
<dbReference type="Proteomes" id="UP001642360">
    <property type="component" value="Unassembled WGS sequence"/>
</dbReference>